<keyword evidence="1" id="KW-0175">Coiled coil</keyword>
<evidence type="ECO:0000256" key="2">
    <source>
        <dbReference type="SAM" id="MobiDB-lite"/>
    </source>
</evidence>
<dbReference type="AlphaFoldDB" id="A0A2M6W285"/>
<accession>A0A2M6W285</accession>
<feature type="region of interest" description="Disordered" evidence="2">
    <location>
        <begin position="263"/>
        <end position="283"/>
    </location>
</feature>
<gene>
    <name evidence="3" type="ORF">COU33_00635</name>
</gene>
<reference evidence="4" key="1">
    <citation type="submission" date="2017-09" db="EMBL/GenBank/DDBJ databases">
        <title>Depth-based differentiation of microbial function through sediment-hosted aquifers and enrichment of novel symbionts in the deep terrestrial subsurface.</title>
        <authorList>
            <person name="Probst A.J."/>
            <person name="Ladd B."/>
            <person name="Jarett J.K."/>
            <person name="Geller-Mcgrath D.E."/>
            <person name="Sieber C.M.K."/>
            <person name="Emerson J.B."/>
            <person name="Anantharaman K."/>
            <person name="Thomas B.C."/>
            <person name="Malmstrom R."/>
            <person name="Stieglmeier M."/>
            <person name="Klingl A."/>
            <person name="Woyke T."/>
            <person name="Ryan C.M."/>
            <person name="Banfield J.F."/>
        </authorList>
    </citation>
    <scope>NUCLEOTIDE SEQUENCE [LARGE SCALE GENOMIC DNA]</scope>
</reference>
<feature type="region of interest" description="Disordered" evidence="2">
    <location>
        <begin position="1"/>
        <end position="29"/>
    </location>
</feature>
<sequence>MGGTQIFQLPLSDRRGAQPRPVEAEQKPVPAEFARAATLLEQAANGVGMDFGPEDQNSPELFQALAAIAGRTLGDAGAAQARKFEALARIAAAPGEELPLDAEGAVASLGVALKRKFARGIQEGVADMGRDVAAQKEATLQAEEARQSAQELNSEIGQTVEEFGIAFDKKRFNPGAWKANADMLADPLFLKQLAIRLPTEYSEVKAELRAQSQRDTVSDRIVDRLNQAFARDTAGIQRRERQIAEAEKARQAEEKRLLAEAERQVEAAAAPPEAGRDYSDSFPGRKEMEQTIDYVIGRLAAGDIAALEEHASLIGHNIQAVSAEIGGSEHVGDYADDINEVFGRFEEVNKAIANLDLDMQVVDTVRALKGRVGRATQLLINGLNRAYRE</sequence>
<organism evidence="3 4">
    <name type="scientific">Candidatus Magasanikbacteria bacterium CG10_big_fil_rev_8_21_14_0_10_43_6</name>
    <dbReference type="NCBI Taxonomy" id="1974650"/>
    <lineage>
        <taxon>Bacteria</taxon>
        <taxon>Candidatus Magasanikiibacteriota</taxon>
    </lineage>
</organism>
<dbReference type="EMBL" id="PFBZ01000026">
    <property type="protein sequence ID" value="PIT86891.1"/>
    <property type="molecule type" value="Genomic_DNA"/>
</dbReference>
<evidence type="ECO:0000256" key="1">
    <source>
        <dbReference type="SAM" id="Coils"/>
    </source>
</evidence>
<proteinExistence type="predicted"/>
<name>A0A2M6W285_9BACT</name>
<evidence type="ECO:0000313" key="4">
    <source>
        <dbReference type="Proteomes" id="UP000229362"/>
    </source>
</evidence>
<comment type="caution">
    <text evidence="3">The sequence shown here is derived from an EMBL/GenBank/DDBJ whole genome shotgun (WGS) entry which is preliminary data.</text>
</comment>
<evidence type="ECO:0000313" key="3">
    <source>
        <dbReference type="EMBL" id="PIT86891.1"/>
    </source>
</evidence>
<feature type="compositionally biased region" description="Basic and acidic residues" evidence="2">
    <location>
        <begin position="12"/>
        <end position="26"/>
    </location>
</feature>
<feature type="coiled-coil region" evidence="1">
    <location>
        <begin position="135"/>
        <end position="162"/>
    </location>
</feature>
<protein>
    <submittedName>
        <fullName evidence="3">Uncharacterized protein</fullName>
    </submittedName>
</protein>
<feature type="compositionally biased region" description="Basic and acidic residues" evidence="2">
    <location>
        <begin position="274"/>
        <end position="283"/>
    </location>
</feature>
<dbReference type="Proteomes" id="UP000229362">
    <property type="component" value="Unassembled WGS sequence"/>
</dbReference>